<name>A0A371JJK8_9FIRM</name>
<dbReference type="GO" id="GO:0051536">
    <property type="term" value="F:iron-sulfur cluster binding"/>
    <property type="evidence" value="ECO:0007669"/>
    <property type="project" value="UniProtKB-KW"/>
</dbReference>
<evidence type="ECO:0000256" key="2">
    <source>
        <dbReference type="ARBA" id="ARBA00005806"/>
    </source>
</evidence>
<comment type="caution">
    <text evidence="4">The sequence shown here is derived from an EMBL/GenBank/DDBJ whole genome shotgun (WGS) entry which is preliminary data.</text>
</comment>
<reference evidence="4 5" key="1">
    <citation type="journal article" date="2017" name="Genome Announc.">
        <title>Draft Genome Sequence of a Sporulating and Motile Strain of Lachnotalea glycerini Isolated from Water in Quebec City, Canada.</title>
        <authorList>
            <person name="Maheux A.F."/>
            <person name="Boudreau D.K."/>
            <person name="Berube E."/>
            <person name="Boissinot M."/>
            <person name="Raymond F."/>
            <person name="Brodeur S."/>
            <person name="Corbeil J."/>
            <person name="Isabel S."/>
            <person name="Omar R.F."/>
            <person name="Bergeron M.G."/>
        </authorList>
    </citation>
    <scope>NUCLEOTIDE SEQUENCE [LARGE SCALE GENOMIC DNA]</scope>
    <source>
        <strain evidence="4 5">CCRI-19302</strain>
    </source>
</reference>
<comment type="cofactor">
    <cofactor evidence="1">
        <name>[4Fe-4S] cluster</name>
        <dbReference type="ChEBI" id="CHEBI:49883"/>
    </cofactor>
</comment>
<evidence type="ECO:0000256" key="3">
    <source>
        <dbReference type="ARBA" id="ARBA00023014"/>
    </source>
</evidence>
<dbReference type="Gene3D" id="3.40.50.11900">
    <property type="match status" value="1"/>
</dbReference>
<organism evidence="4 5">
    <name type="scientific">Lachnotalea glycerini</name>
    <dbReference type="NCBI Taxonomy" id="1763509"/>
    <lineage>
        <taxon>Bacteria</taxon>
        <taxon>Bacillati</taxon>
        <taxon>Bacillota</taxon>
        <taxon>Clostridia</taxon>
        <taxon>Lachnospirales</taxon>
        <taxon>Lachnospiraceae</taxon>
        <taxon>Lachnotalea</taxon>
    </lineage>
</organism>
<comment type="similarity">
    <text evidence="2">Belongs to the FldB/FldC dehydratase alpha/beta subunit family.</text>
</comment>
<dbReference type="PANTHER" id="PTHR30548">
    <property type="entry name" value="2-HYDROXYGLUTARYL-COA DEHYDRATASE, D-COMPONENT-RELATED"/>
    <property type="match status" value="1"/>
</dbReference>
<evidence type="ECO:0000313" key="4">
    <source>
        <dbReference type="EMBL" id="RDY32887.1"/>
    </source>
</evidence>
<dbReference type="Proteomes" id="UP000216411">
    <property type="component" value="Unassembled WGS sequence"/>
</dbReference>
<evidence type="ECO:0000256" key="1">
    <source>
        <dbReference type="ARBA" id="ARBA00001966"/>
    </source>
</evidence>
<accession>A0A371JJK8</accession>
<evidence type="ECO:0000313" key="5">
    <source>
        <dbReference type="Proteomes" id="UP000216411"/>
    </source>
</evidence>
<sequence length="399" mass="47133">MMEAVMNQYHYYLDLSVRLAKARNKNYLAEFLTEQRNVLDRCFGGEDYVLATYYIPNELFVPFDLPVIYSDRIAGFGAACNLLKEEEWKKSDQYTSRCSYQIYLNSMLKKKILPLPKLIVASNYPCNSAYQFCKELSETYQIPFLDLKVKRQESTEAYQDHVKQMEQIFQYLKDHFSVKKSIQSVVNISNQMILIKKEIDDIRNQYLGIIDTQDMLNIFTLYNDFGKESSVEALQMLRDDLHSKTENYSWKPGVKKLMWLGTTPLCMSLIDKIEEQYACKFVCEDLFLFCAKEIHFDTFCQDLVKRIMDSIFFTEEKRVFKTMEIAKRYQVDGIVHYSQRICKFLPPMFPKIQKAFSDIRIPAIELCGDGIERASWDKNYKEQIETMMRILCEDKKIEC</sequence>
<keyword evidence="3" id="KW-0411">Iron-sulfur</keyword>
<proteinExistence type="inferred from homology"/>
<dbReference type="PANTHER" id="PTHR30548:SF2">
    <property type="entry name" value="2-HYDROXYACYL-COA DEHYDRATASE,D-COMPONENT"/>
    <property type="match status" value="1"/>
</dbReference>
<dbReference type="OrthoDB" id="9810278at2"/>
<keyword evidence="3" id="KW-0408">Iron</keyword>
<dbReference type="GO" id="GO:0016836">
    <property type="term" value="F:hydro-lyase activity"/>
    <property type="evidence" value="ECO:0007669"/>
    <property type="project" value="UniProtKB-ARBA"/>
</dbReference>
<keyword evidence="3" id="KW-0479">Metal-binding</keyword>
<dbReference type="AlphaFoldDB" id="A0A371JJK8"/>
<dbReference type="EMBL" id="NOKA02000002">
    <property type="protein sequence ID" value="RDY32887.1"/>
    <property type="molecule type" value="Genomic_DNA"/>
</dbReference>
<dbReference type="Pfam" id="PF06050">
    <property type="entry name" value="HGD-D"/>
    <property type="match status" value="1"/>
</dbReference>
<keyword evidence="5" id="KW-1185">Reference proteome</keyword>
<gene>
    <name evidence="4" type="ORF">CG710_002830</name>
</gene>
<protein>
    <submittedName>
        <fullName evidence="4">2-hydroxyacyl-CoA dehydratase</fullName>
    </submittedName>
</protein>
<dbReference type="InterPro" id="IPR010327">
    <property type="entry name" value="FldB/FldC_alpha/beta"/>
</dbReference>